<protein>
    <submittedName>
        <fullName evidence="3">Uncharacterized protein</fullName>
    </submittedName>
</protein>
<evidence type="ECO:0000313" key="2">
    <source>
        <dbReference type="Proteomes" id="UP000492821"/>
    </source>
</evidence>
<dbReference type="Proteomes" id="UP000492821">
    <property type="component" value="Unassembled WGS sequence"/>
</dbReference>
<reference evidence="2" key="1">
    <citation type="journal article" date="2013" name="Genetics">
        <title>The draft genome and transcriptome of Panagrellus redivivus are shaped by the harsh demands of a free-living lifestyle.</title>
        <authorList>
            <person name="Srinivasan J."/>
            <person name="Dillman A.R."/>
            <person name="Macchietto M.G."/>
            <person name="Heikkinen L."/>
            <person name="Lakso M."/>
            <person name="Fracchia K.M."/>
            <person name="Antoshechkin I."/>
            <person name="Mortazavi A."/>
            <person name="Wong G."/>
            <person name="Sternberg P.W."/>
        </authorList>
    </citation>
    <scope>NUCLEOTIDE SEQUENCE [LARGE SCALE GENOMIC DNA]</scope>
    <source>
        <strain evidence="2">MT8872</strain>
    </source>
</reference>
<organism evidence="2 3">
    <name type="scientific">Panagrellus redivivus</name>
    <name type="common">Microworm</name>
    <dbReference type="NCBI Taxonomy" id="6233"/>
    <lineage>
        <taxon>Eukaryota</taxon>
        <taxon>Metazoa</taxon>
        <taxon>Ecdysozoa</taxon>
        <taxon>Nematoda</taxon>
        <taxon>Chromadorea</taxon>
        <taxon>Rhabditida</taxon>
        <taxon>Tylenchina</taxon>
        <taxon>Panagrolaimomorpha</taxon>
        <taxon>Panagrolaimoidea</taxon>
        <taxon>Panagrolaimidae</taxon>
        <taxon>Panagrellus</taxon>
    </lineage>
</organism>
<feature type="region of interest" description="Disordered" evidence="1">
    <location>
        <begin position="45"/>
        <end position="70"/>
    </location>
</feature>
<dbReference type="WBParaSite" id="Pan_g7880.t1">
    <property type="protein sequence ID" value="Pan_g7880.t1"/>
    <property type="gene ID" value="Pan_g7880"/>
</dbReference>
<name>A0A7E4W7L8_PANRE</name>
<keyword evidence="2" id="KW-1185">Reference proteome</keyword>
<dbReference type="AlphaFoldDB" id="A0A7E4W7L8"/>
<proteinExistence type="predicted"/>
<accession>A0A7E4W7L8</accession>
<reference evidence="3" key="2">
    <citation type="submission" date="2020-10" db="UniProtKB">
        <authorList>
            <consortium name="WormBaseParasite"/>
        </authorList>
    </citation>
    <scope>IDENTIFICATION</scope>
</reference>
<sequence>MRPVASDKRPVASDKSCGRQRGVPWLQLAFRGHQNGVKRRIGAASAELPAHRDGLQGRMGSPRKYAIDDRGEMPSKMAIFNEVSRYNKMTERGGGQKSRTPKLLSKP</sequence>
<evidence type="ECO:0000313" key="3">
    <source>
        <dbReference type="WBParaSite" id="Pan_g7880.t1"/>
    </source>
</evidence>
<evidence type="ECO:0000256" key="1">
    <source>
        <dbReference type="SAM" id="MobiDB-lite"/>
    </source>
</evidence>
<feature type="region of interest" description="Disordered" evidence="1">
    <location>
        <begin position="88"/>
        <end position="107"/>
    </location>
</feature>